<proteinExistence type="predicted"/>
<keyword evidence="2" id="KW-1185">Reference proteome</keyword>
<organism evidence="1 2">
    <name type="scientific">Hymenobacter fastidiosus</name>
    <dbReference type="NCBI Taxonomy" id="486264"/>
    <lineage>
        <taxon>Bacteria</taxon>
        <taxon>Pseudomonadati</taxon>
        <taxon>Bacteroidota</taxon>
        <taxon>Cytophagia</taxon>
        <taxon>Cytophagales</taxon>
        <taxon>Hymenobacteraceae</taxon>
        <taxon>Hymenobacter</taxon>
    </lineage>
</organism>
<sequence length="102" mass="10933">MLNRSVSQCLTSSHCETLRESILRKSYILQKRPLGQSDLQLAPLMLGGNVFGRTADGYPAGMPGLTAPIASATRPEQVPELLKAPELMLSPDERTLLGQAGA</sequence>
<comment type="caution">
    <text evidence="1">The sequence shown here is derived from an EMBL/GenBank/DDBJ whole genome shotgun (WGS) entry which is preliminary data.</text>
</comment>
<gene>
    <name evidence="1" type="ORF">GCM10022408_07050</name>
</gene>
<dbReference type="EMBL" id="BAABDJ010000006">
    <property type="protein sequence ID" value="GAA3998743.1"/>
    <property type="molecule type" value="Genomic_DNA"/>
</dbReference>
<evidence type="ECO:0000313" key="2">
    <source>
        <dbReference type="Proteomes" id="UP001500567"/>
    </source>
</evidence>
<evidence type="ECO:0000313" key="1">
    <source>
        <dbReference type="EMBL" id="GAA3998743.1"/>
    </source>
</evidence>
<name>A0ABP7RKD3_9BACT</name>
<reference evidence="2" key="1">
    <citation type="journal article" date="2019" name="Int. J. Syst. Evol. Microbiol.">
        <title>The Global Catalogue of Microorganisms (GCM) 10K type strain sequencing project: providing services to taxonomists for standard genome sequencing and annotation.</title>
        <authorList>
            <consortium name="The Broad Institute Genomics Platform"/>
            <consortium name="The Broad Institute Genome Sequencing Center for Infectious Disease"/>
            <person name="Wu L."/>
            <person name="Ma J."/>
        </authorList>
    </citation>
    <scope>NUCLEOTIDE SEQUENCE [LARGE SCALE GENOMIC DNA]</scope>
    <source>
        <strain evidence="2">JCM 17224</strain>
    </source>
</reference>
<dbReference type="Proteomes" id="UP001500567">
    <property type="component" value="Unassembled WGS sequence"/>
</dbReference>
<protein>
    <submittedName>
        <fullName evidence="1">Uncharacterized protein</fullName>
    </submittedName>
</protein>
<accession>A0ABP7RKD3</accession>